<feature type="signal peptide" evidence="1">
    <location>
        <begin position="1"/>
        <end position="22"/>
    </location>
</feature>
<sequence>MFSIKSLLFLSTAVTLLSTAAAQSWEVMVYEGSNSCGDSGGTTLSGTEAGDCRLVGLGNIAGSFAVIQDNDPTPGTIFAFHLFSDNSCQDSLGAAIGPGTCHSGSVGSFIPFLVAG</sequence>
<feature type="chain" id="PRO_5034241213" evidence="1">
    <location>
        <begin position="23"/>
        <end position="116"/>
    </location>
</feature>
<gene>
    <name evidence="2" type="ORF">MVEN_00882900</name>
</gene>
<proteinExistence type="predicted"/>
<dbReference type="EMBL" id="JACAZI010000006">
    <property type="protein sequence ID" value="KAF7358333.1"/>
    <property type="molecule type" value="Genomic_DNA"/>
</dbReference>
<protein>
    <submittedName>
        <fullName evidence="2">Uncharacterized protein</fullName>
    </submittedName>
</protein>
<keyword evidence="3" id="KW-1185">Reference proteome</keyword>
<organism evidence="2 3">
    <name type="scientific">Mycena venus</name>
    <dbReference type="NCBI Taxonomy" id="2733690"/>
    <lineage>
        <taxon>Eukaryota</taxon>
        <taxon>Fungi</taxon>
        <taxon>Dikarya</taxon>
        <taxon>Basidiomycota</taxon>
        <taxon>Agaricomycotina</taxon>
        <taxon>Agaricomycetes</taxon>
        <taxon>Agaricomycetidae</taxon>
        <taxon>Agaricales</taxon>
        <taxon>Marasmiineae</taxon>
        <taxon>Mycenaceae</taxon>
        <taxon>Mycena</taxon>
    </lineage>
</organism>
<evidence type="ECO:0000313" key="2">
    <source>
        <dbReference type="EMBL" id="KAF7358333.1"/>
    </source>
</evidence>
<evidence type="ECO:0000313" key="3">
    <source>
        <dbReference type="Proteomes" id="UP000620124"/>
    </source>
</evidence>
<dbReference type="Proteomes" id="UP000620124">
    <property type="component" value="Unassembled WGS sequence"/>
</dbReference>
<dbReference type="AlphaFoldDB" id="A0A8H7D4D4"/>
<accession>A0A8H7D4D4</accession>
<reference evidence="2" key="1">
    <citation type="submission" date="2020-05" db="EMBL/GenBank/DDBJ databases">
        <title>Mycena genomes resolve the evolution of fungal bioluminescence.</title>
        <authorList>
            <person name="Tsai I.J."/>
        </authorList>
    </citation>
    <scope>NUCLEOTIDE SEQUENCE</scope>
    <source>
        <strain evidence="2">CCC161011</strain>
    </source>
</reference>
<comment type="caution">
    <text evidence="2">The sequence shown here is derived from an EMBL/GenBank/DDBJ whole genome shotgun (WGS) entry which is preliminary data.</text>
</comment>
<keyword evidence="1" id="KW-0732">Signal</keyword>
<name>A0A8H7D4D4_9AGAR</name>
<evidence type="ECO:0000256" key="1">
    <source>
        <dbReference type="SAM" id="SignalP"/>
    </source>
</evidence>